<comment type="caution">
    <text evidence="3">The sequence shown here is derived from an EMBL/GenBank/DDBJ whole genome shotgun (WGS) entry which is preliminary data.</text>
</comment>
<evidence type="ECO:0000259" key="2">
    <source>
        <dbReference type="PROSITE" id="PS50003"/>
    </source>
</evidence>
<dbReference type="Gene3D" id="2.30.29.30">
    <property type="entry name" value="Pleckstrin-homology domain (PH domain)/Phosphotyrosine-binding domain (PTB)"/>
    <property type="match status" value="1"/>
</dbReference>
<feature type="domain" description="PH" evidence="2">
    <location>
        <begin position="66"/>
        <end position="90"/>
    </location>
</feature>
<dbReference type="EMBL" id="JANIIK010000115">
    <property type="protein sequence ID" value="KAJ3588861.1"/>
    <property type="molecule type" value="Genomic_DNA"/>
</dbReference>
<accession>A0A9Q0DIB2</accession>
<dbReference type="InterPro" id="IPR011993">
    <property type="entry name" value="PH-like_dom_sf"/>
</dbReference>
<dbReference type="InterPro" id="IPR001849">
    <property type="entry name" value="PH_domain"/>
</dbReference>
<evidence type="ECO:0000256" key="1">
    <source>
        <dbReference type="SAM" id="MobiDB-lite"/>
    </source>
</evidence>
<dbReference type="PANTHER" id="PTHR12156">
    <property type="entry name" value="PLECKSTRIN HOMOLOGY-LIKE DOMAIN, FAMILY B, MEMBER 3"/>
    <property type="match status" value="1"/>
</dbReference>
<feature type="non-terminal residue" evidence="3">
    <location>
        <position position="90"/>
    </location>
</feature>
<dbReference type="OrthoDB" id="6020705at2759"/>
<dbReference type="PROSITE" id="PS50003">
    <property type="entry name" value="PH_DOMAIN"/>
    <property type="match status" value="1"/>
</dbReference>
<protein>
    <recommendedName>
        <fullName evidence="2">PH domain-containing protein</fullName>
    </recommendedName>
</protein>
<dbReference type="AlphaFoldDB" id="A0A9Q0DIB2"/>
<gene>
    <name evidence="3" type="ORF">NHX12_009715</name>
</gene>
<keyword evidence="4" id="KW-1185">Reference proteome</keyword>
<evidence type="ECO:0000313" key="4">
    <source>
        <dbReference type="Proteomes" id="UP001148018"/>
    </source>
</evidence>
<feature type="compositionally biased region" description="Low complexity" evidence="1">
    <location>
        <begin position="9"/>
        <end position="21"/>
    </location>
</feature>
<organism evidence="3 4">
    <name type="scientific">Muraenolepis orangiensis</name>
    <name type="common">Patagonian moray cod</name>
    <dbReference type="NCBI Taxonomy" id="630683"/>
    <lineage>
        <taxon>Eukaryota</taxon>
        <taxon>Metazoa</taxon>
        <taxon>Chordata</taxon>
        <taxon>Craniata</taxon>
        <taxon>Vertebrata</taxon>
        <taxon>Euteleostomi</taxon>
        <taxon>Actinopterygii</taxon>
        <taxon>Neopterygii</taxon>
        <taxon>Teleostei</taxon>
        <taxon>Neoteleostei</taxon>
        <taxon>Acanthomorphata</taxon>
        <taxon>Zeiogadaria</taxon>
        <taxon>Gadariae</taxon>
        <taxon>Gadiformes</taxon>
        <taxon>Muraenolepidoidei</taxon>
        <taxon>Muraenolepididae</taxon>
        <taxon>Muraenolepis</taxon>
    </lineage>
</organism>
<proteinExistence type="predicted"/>
<name>A0A9Q0DIB2_9TELE</name>
<dbReference type="Proteomes" id="UP001148018">
    <property type="component" value="Unassembled WGS sequence"/>
</dbReference>
<evidence type="ECO:0000313" key="3">
    <source>
        <dbReference type="EMBL" id="KAJ3588861.1"/>
    </source>
</evidence>
<dbReference type="InterPro" id="IPR052212">
    <property type="entry name" value="PH-like_domain"/>
</dbReference>
<dbReference type="SUPFAM" id="SSF50729">
    <property type="entry name" value="PH domain-like"/>
    <property type="match status" value="1"/>
</dbReference>
<dbReference type="PANTHER" id="PTHR12156:SF22">
    <property type="entry name" value="PLECKSTRIN HOMOLOGY-LIKE DOMAIN FAMILY B MEMBER 3"/>
    <property type="match status" value="1"/>
</dbReference>
<feature type="region of interest" description="Disordered" evidence="1">
    <location>
        <begin position="1"/>
        <end position="29"/>
    </location>
</feature>
<reference evidence="3" key="1">
    <citation type="submission" date="2022-07" db="EMBL/GenBank/DDBJ databases">
        <title>Chromosome-level genome of Muraenolepis orangiensis.</title>
        <authorList>
            <person name="Kim J."/>
        </authorList>
    </citation>
    <scope>NUCLEOTIDE SEQUENCE</scope>
    <source>
        <strain evidence="3">KU_S4_2022</strain>
        <tissue evidence="3">Muscle</tissue>
    </source>
</reference>
<sequence>TVQRRPHSKSPVPSSSGAASPEIPTNQITSDKHNLPLFLALIFDLRAHMESLGHGVSGCPGLRMTSRRCAGFLTKQGGRVKTWKRRWFLL</sequence>